<dbReference type="Proteomes" id="UP000829384">
    <property type="component" value="Unassembled WGS sequence"/>
</dbReference>
<sequence>MITLDTIQLPQFIWLNRIGYTPFVCTSEFALDGSQHIEVAAKQAGRSIVLFSDGESINLFEALENHASTKGATSFNLDINGTVFNVIWDYREQAISGAPAINYSDSAPDAVDAITLKLITV</sequence>
<proteinExistence type="predicted"/>
<comment type="caution">
    <text evidence="1">The sequence shown here is derived from an EMBL/GenBank/DDBJ whole genome shotgun (WGS) entry which is preliminary data.</text>
</comment>
<evidence type="ECO:0000313" key="2">
    <source>
        <dbReference type="Proteomes" id="UP000829384"/>
    </source>
</evidence>
<evidence type="ECO:0000313" key="1">
    <source>
        <dbReference type="EMBL" id="MCG9965213.1"/>
    </source>
</evidence>
<dbReference type="EMBL" id="JACSDI010000012">
    <property type="protein sequence ID" value="MCG9965213.1"/>
    <property type="molecule type" value="Genomic_DNA"/>
</dbReference>
<reference evidence="1 2" key="1">
    <citation type="submission" date="2020-08" db="EMBL/GenBank/DDBJ databases">
        <title>Whole genome sequence of Shewanella sp strain PS-2.</title>
        <authorList>
            <person name="Das S.K."/>
        </authorList>
    </citation>
    <scope>NUCLEOTIDE SEQUENCE [LARGE SCALE GENOMIC DNA]</scope>
    <source>
        <strain evidence="1 2">PS-2</strain>
    </source>
</reference>
<dbReference type="RefSeq" id="WP_203432832.1">
    <property type="nucleotide sequence ID" value="NZ_JACSDI010000012.1"/>
</dbReference>
<protein>
    <recommendedName>
        <fullName evidence="3">DUF3630 family protein</fullName>
    </recommendedName>
</protein>
<name>A0ABS9R091_9GAMM</name>
<accession>A0ABS9R091</accession>
<organism evidence="1 2">
    <name type="scientific">Shewanella cutis</name>
    <dbReference type="NCBI Taxonomy" id="2766780"/>
    <lineage>
        <taxon>Bacteria</taxon>
        <taxon>Pseudomonadati</taxon>
        <taxon>Pseudomonadota</taxon>
        <taxon>Gammaproteobacteria</taxon>
        <taxon>Alteromonadales</taxon>
        <taxon>Shewanellaceae</taxon>
        <taxon>Shewanella</taxon>
    </lineage>
</organism>
<evidence type="ECO:0008006" key="3">
    <source>
        <dbReference type="Google" id="ProtNLM"/>
    </source>
</evidence>
<gene>
    <name evidence="1" type="ORF">H9J30_15010</name>
</gene>
<keyword evidence="2" id="KW-1185">Reference proteome</keyword>